<dbReference type="AlphaFoldDB" id="B6GE00"/>
<evidence type="ECO:0008006" key="4">
    <source>
        <dbReference type="Google" id="ProtNLM"/>
    </source>
</evidence>
<keyword evidence="1" id="KW-1133">Transmembrane helix</keyword>
<reference evidence="2 3" key="1">
    <citation type="submission" date="2008-10" db="EMBL/GenBank/DDBJ databases">
        <title>Draft genome sequence of Collinsella stercoris (DSM 13279).</title>
        <authorList>
            <person name="Sudarsanam P."/>
            <person name="Ley R."/>
            <person name="Guruge J."/>
            <person name="Turnbaugh P.J."/>
            <person name="Mahowald M."/>
            <person name="Liep D."/>
            <person name="Gordon J."/>
        </authorList>
    </citation>
    <scope>NUCLEOTIDE SEQUENCE [LARGE SCALE GENOMIC DNA]</scope>
    <source>
        <strain evidence="2 3">DSM 13279</strain>
    </source>
</reference>
<dbReference type="HOGENOM" id="CLU_2354925_0_0_11"/>
<dbReference type="RefSeq" id="WP_006721960.1">
    <property type="nucleotide sequence ID" value="NZ_DS995479.1"/>
</dbReference>
<dbReference type="InterPro" id="IPR021215">
    <property type="entry name" value="DUF2752"/>
</dbReference>
<sequence length="96" mass="9983">MNSQVDGDFFEARLVAYGIAGIVGGYCFTPLAHFVCDAGARCLACGMRTGPLAFLRGDLGAALEANPMSVLLGCAALAAVVDVVITCFRLRRGRGL</sequence>
<accession>B6GE00</accession>
<keyword evidence="1" id="KW-0812">Transmembrane</keyword>
<keyword evidence="1" id="KW-0472">Membrane</keyword>
<gene>
    <name evidence="2" type="ORF">COLSTE_02336</name>
</gene>
<name>B6GE00_9ACTN</name>
<organism evidence="2 3">
    <name type="scientific">Collinsella stercoris DSM 13279</name>
    <dbReference type="NCBI Taxonomy" id="445975"/>
    <lineage>
        <taxon>Bacteria</taxon>
        <taxon>Bacillati</taxon>
        <taxon>Actinomycetota</taxon>
        <taxon>Coriobacteriia</taxon>
        <taxon>Coriobacteriales</taxon>
        <taxon>Coriobacteriaceae</taxon>
        <taxon>Collinsella</taxon>
    </lineage>
</organism>
<evidence type="ECO:0000256" key="1">
    <source>
        <dbReference type="SAM" id="Phobius"/>
    </source>
</evidence>
<reference evidence="2 3" key="2">
    <citation type="submission" date="2008-10" db="EMBL/GenBank/DDBJ databases">
        <authorList>
            <person name="Fulton L."/>
            <person name="Clifton S."/>
            <person name="Fulton B."/>
            <person name="Xu J."/>
            <person name="Minx P."/>
            <person name="Pepin K.H."/>
            <person name="Johnson M."/>
            <person name="Thiruvilangam P."/>
            <person name="Bhonagiri V."/>
            <person name="Nash W.E."/>
            <person name="Mardis E.R."/>
            <person name="Wilson R.K."/>
        </authorList>
    </citation>
    <scope>NUCLEOTIDE SEQUENCE [LARGE SCALE GENOMIC DNA]</scope>
    <source>
        <strain evidence="2 3">DSM 13279</strain>
    </source>
</reference>
<dbReference type="Proteomes" id="UP000003560">
    <property type="component" value="Unassembled WGS sequence"/>
</dbReference>
<proteinExistence type="predicted"/>
<dbReference type="STRING" id="445975.COLSTE_02336"/>
<dbReference type="Pfam" id="PF10825">
    <property type="entry name" value="DUF2752"/>
    <property type="match status" value="1"/>
</dbReference>
<feature type="transmembrane region" description="Helical" evidence="1">
    <location>
        <begin position="68"/>
        <end position="90"/>
    </location>
</feature>
<keyword evidence="3" id="KW-1185">Reference proteome</keyword>
<protein>
    <recommendedName>
        <fullName evidence="4">DUF2752 domain-containing protein</fullName>
    </recommendedName>
</protein>
<comment type="caution">
    <text evidence="2">The sequence shown here is derived from an EMBL/GenBank/DDBJ whole genome shotgun (WGS) entry which is preliminary data.</text>
</comment>
<evidence type="ECO:0000313" key="3">
    <source>
        <dbReference type="Proteomes" id="UP000003560"/>
    </source>
</evidence>
<evidence type="ECO:0000313" key="2">
    <source>
        <dbReference type="EMBL" id="EEA89500.1"/>
    </source>
</evidence>
<dbReference type="EMBL" id="ABXJ01000135">
    <property type="protein sequence ID" value="EEA89500.1"/>
    <property type="molecule type" value="Genomic_DNA"/>
</dbReference>